<keyword evidence="2" id="KW-1185">Reference proteome</keyword>
<sequence length="103" mass="11734">MIPERNKMHYFANLEELTRLLPQVATEQDDWLCAHMDNWLGHPQISETYLFEADDDPDWVKDVCGRLGLHAILPVKDALDCLHGSPADRAAALKACVMLYWIG</sequence>
<reference evidence="2" key="1">
    <citation type="submission" date="2018-05" db="EMBL/GenBank/DDBJ databases">
        <authorList>
            <person name="Li Y."/>
        </authorList>
    </citation>
    <scope>NUCLEOTIDE SEQUENCE [LARGE SCALE GENOMIC DNA]</scope>
    <source>
        <strain evidence="2">3d-2-2</strain>
    </source>
</reference>
<protein>
    <submittedName>
        <fullName evidence="1">Uncharacterized protein</fullName>
    </submittedName>
</protein>
<name>A0A2V1K955_9BURK</name>
<dbReference type="Proteomes" id="UP000245212">
    <property type="component" value="Unassembled WGS sequence"/>
</dbReference>
<evidence type="ECO:0000313" key="1">
    <source>
        <dbReference type="EMBL" id="PWF25502.1"/>
    </source>
</evidence>
<accession>A0A2V1K955</accession>
<dbReference type="AlphaFoldDB" id="A0A2V1K955"/>
<proteinExistence type="predicted"/>
<gene>
    <name evidence="1" type="ORF">DD235_05110</name>
</gene>
<evidence type="ECO:0000313" key="2">
    <source>
        <dbReference type="Proteomes" id="UP000245212"/>
    </source>
</evidence>
<comment type="caution">
    <text evidence="1">The sequence shown here is derived from an EMBL/GenBank/DDBJ whole genome shotgun (WGS) entry which is preliminary data.</text>
</comment>
<organism evidence="1 2">
    <name type="scientific">Corticimicrobacter populi</name>
    <dbReference type="NCBI Taxonomy" id="2175229"/>
    <lineage>
        <taxon>Bacteria</taxon>
        <taxon>Pseudomonadati</taxon>
        <taxon>Pseudomonadota</taxon>
        <taxon>Betaproteobacteria</taxon>
        <taxon>Burkholderiales</taxon>
        <taxon>Alcaligenaceae</taxon>
        <taxon>Corticimicrobacter</taxon>
    </lineage>
</organism>
<dbReference type="EMBL" id="QETA01000001">
    <property type="protein sequence ID" value="PWF25502.1"/>
    <property type="molecule type" value="Genomic_DNA"/>
</dbReference>